<keyword evidence="2" id="KW-1185">Reference proteome</keyword>
<organism evidence="1 2">
    <name type="scientific">Rhododendron griersonianum</name>
    <dbReference type="NCBI Taxonomy" id="479676"/>
    <lineage>
        <taxon>Eukaryota</taxon>
        <taxon>Viridiplantae</taxon>
        <taxon>Streptophyta</taxon>
        <taxon>Embryophyta</taxon>
        <taxon>Tracheophyta</taxon>
        <taxon>Spermatophyta</taxon>
        <taxon>Magnoliopsida</taxon>
        <taxon>eudicotyledons</taxon>
        <taxon>Gunneridae</taxon>
        <taxon>Pentapetalae</taxon>
        <taxon>asterids</taxon>
        <taxon>Ericales</taxon>
        <taxon>Ericaceae</taxon>
        <taxon>Ericoideae</taxon>
        <taxon>Rhodoreae</taxon>
        <taxon>Rhododendron</taxon>
    </lineage>
</organism>
<comment type="caution">
    <text evidence="1">The sequence shown here is derived from an EMBL/GenBank/DDBJ whole genome shotgun (WGS) entry which is preliminary data.</text>
</comment>
<dbReference type="EMBL" id="JACTNZ010000012">
    <property type="protein sequence ID" value="KAG5520423.1"/>
    <property type="molecule type" value="Genomic_DNA"/>
</dbReference>
<accession>A0AAV6HYM4</accession>
<dbReference type="PANTHER" id="PTHR36309:SF1">
    <property type="entry name" value="RNA-BINDING (RRM_RBD_RNP MOTIFS) FAMILY PROTEIN"/>
    <property type="match status" value="1"/>
</dbReference>
<dbReference type="AlphaFoldDB" id="A0AAV6HYM4"/>
<protein>
    <submittedName>
        <fullName evidence="1">Uncharacterized protein</fullName>
    </submittedName>
</protein>
<dbReference type="PANTHER" id="PTHR36309">
    <property type="entry name" value="RNA-BINDING (RRM/RBD/RNP MOTIFS) FAMILY PROTEIN"/>
    <property type="match status" value="1"/>
</dbReference>
<sequence length="250" mass="28073">MSALHRSLVEMDSPELAKELVQAMSNQSFMVFGLPRPVRVCAAEKEMFEDRPQKSGTKITCHVQLVYDASFFKVQVVVFTFYFYFPRSINWKSKRSLQSNRQRPLRQILRSMLIEQVLKDGTAKSKALGPSARSFQGLPHGSGDQTTVTSCTRFAPSTGTIKESKMTLFWGHCLSRDHCCKVVDLPACIPKIASSKSAIAERGRESVSVLENGSTSEAFFLDMNPKLENLIDEILNTRNAPSQWSFHVMA</sequence>
<evidence type="ECO:0000313" key="2">
    <source>
        <dbReference type="Proteomes" id="UP000823749"/>
    </source>
</evidence>
<dbReference type="Proteomes" id="UP000823749">
    <property type="component" value="Chromosome 12"/>
</dbReference>
<dbReference type="InterPro" id="IPR053316">
    <property type="entry name" value="Epigenetic_reg_gene_expr"/>
</dbReference>
<proteinExistence type="predicted"/>
<reference evidence="1" key="1">
    <citation type="submission" date="2020-08" db="EMBL/GenBank/DDBJ databases">
        <title>Plant Genome Project.</title>
        <authorList>
            <person name="Zhang R.-G."/>
        </authorList>
    </citation>
    <scope>NUCLEOTIDE SEQUENCE</scope>
    <source>
        <strain evidence="1">WSP0</strain>
        <tissue evidence="1">Leaf</tissue>
    </source>
</reference>
<evidence type="ECO:0000313" key="1">
    <source>
        <dbReference type="EMBL" id="KAG5520423.1"/>
    </source>
</evidence>
<name>A0AAV6HYM4_9ERIC</name>
<gene>
    <name evidence="1" type="ORF">RHGRI_033117</name>
</gene>